<name>A0A0C2W950_SERVB</name>
<evidence type="ECO:0000256" key="6">
    <source>
        <dbReference type="ARBA" id="ARBA00023139"/>
    </source>
</evidence>
<dbReference type="Proteomes" id="UP000054097">
    <property type="component" value="Unassembled WGS sequence"/>
</dbReference>
<dbReference type="HOGENOM" id="CLU_054274_1_0_1"/>
<keyword evidence="3 10" id="KW-0812">Transmembrane</keyword>
<evidence type="ECO:0000256" key="5">
    <source>
        <dbReference type="ARBA" id="ARBA00023136"/>
    </source>
</evidence>
<evidence type="ECO:0000256" key="10">
    <source>
        <dbReference type="RuleBase" id="RU079119"/>
    </source>
</evidence>
<evidence type="ECO:0000313" key="12">
    <source>
        <dbReference type="EMBL" id="KIM22968.1"/>
    </source>
</evidence>
<evidence type="ECO:0000256" key="9">
    <source>
        <dbReference type="ARBA" id="ARBA00048048"/>
    </source>
</evidence>
<comment type="subcellular location">
    <subcellularLocation>
        <location evidence="1">Membrane</location>
        <topology evidence="1">Multi-pass membrane protein</topology>
    </subcellularLocation>
</comment>
<keyword evidence="13" id="KW-1185">Reference proteome</keyword>
<dbReference type="GO" id="GO:0019706">
    <property type="term" value="F:protein-cysteine S-palmitoyltransferase activity"/>
    <property type="evidence" value="ECO:0007669"/>
    <property type="project" value="UniProtKB-EC"/>
</dbReference>
<keyword evidence="4 10" id="KW-1133">Transmembrane helix</keyword>
<dbReference type="Pfam" id="PF01529">
    <property type="entry name" value="DHHC"/>
    <property type="match status" value="1"/>
</dbReference>
<evidence type="ECO:0000256" key="2">
    <source>
        <dbReference type="ARBA" id="ARBA00022679"/>
    </source>
</evidence>
<evidence type="ECO:0000256" key="7">
    <source>
        <dbReference type="ARBA" id="ARBA00023288"/>
    </source>
</evidence>
<feature type="transmembrane region" description="Helical" evidence="10">
    <location>
        <begin position="54"/>
        <end position="75"/>
    </location>
</feature>
<reference evidence="12 13" key="1">
    <citation type="submission" date="2014-04" db="EMBL/GenBank/DDBJ databases">
        <authorList>
            <consortium name="DOE Joint Genome Institute"/>
            <person name="Kuo A."/>
            <person name="Zuccaro A."/>
            <person name="Kohler A."/>
            <person name="Nagy L.G."/>
            <person name="Floudas D."/>
            <person name="Copeland A."/>
            <person name="Barry K.W."/>
            <person name="Cichocki N."/>
            <person name="Veneault-Fourrey C."/>
            <person name="LaButti K."/>
            <person name="Lindquist E.A."/>
            <person name="Lipzen A."/>
            <person name="Lundell T."/>
            <person name="Morin E."/>
            <person name="Murat C."/>
            <person name="Sun H."/>
            <person name="Tunlid A."/>
            <person name="Henrissat B."/>
            <person name="Grigoriev I.V."/>
            <person name="Hibbett D.S."/>
            <person name="Martin F."/>
            <person name="Nordberg H.P."/>
            <person name="Cantor M.N."/>
            <person name="Hua S.X."/>
        </authorList>
    </citation>
    <scope>NUCLEOTIDE SEQUENCE [LARGE SCALE GENOMIC DNA]</scope>
    <source>
        <strain evidence="12 13">MAFF 305830</strain>
    </source>
</reference>
<dbReference type="PANTHER" id="PTHR12246">
    <property type="entry name" value="PALMITOYLTRANSFERASE ZDHHC16"/>
    <property type="match status" value="1"/>
</dbReference>
<evidence type="ECO:0000256" key="1">
    <source>
        <dbReference type="ARBA" id="ARBA00004141"/>
    </source>
</evidence>
<proteinExistence type="inferred from homology"/>
<gene>
    <name evidence="12" type="ORF">M408DRAFT_18040</name>
</gene>
<comment type="domain">
    <text evidence="10">The DHHC domain is required for palmitoyltransferase activity.</text>
</comment>
<feature type="transmembrane region" description="Helical" evidence="10">
    <location>
        <begin position="216"/>
        <end position="238"/>
    </location>
</feature>
<feature type="transmembrane region" description="Helical" evidence="10">
    <location>
        <begin position="177"/>
        <end position="196"/>
    </location>
</feature>
<feature type="transmembrane region" description="Helical" evidence="10">
    <location>
        <begin position="21"/>
        <end position="48"/>
    </location>
</feature>
<accession>A0A0C2W950</accession>
<dbReference type="GO" id="GO:0016020">
    <property type="term" value="C:membrane"/>
    <property type="evidence" value="ECO:0007669"/>
    <property type="project" value="UniProtKB-SubCell"/>
</dbReference>
<protein>
    <recommendedName>
        <fullName evidence="10">Palmitoyltransferase</fullName>
        <ecNumber evidence="10">2.3.1.225</ecNumber>
    </recommendedName>
</protein>
<dbReference type="OrthoDB" id="9909019at2759"/>
<dbReference type="EC" id="2.3.1.225" evidence="10"/>
<dbReference type="InterPro" id="IPR001594">
    <property type="entry name" value="Palmitoyltrfase_DHHC"/>
</dbReference>
<dbReference type="PROSITE" id="PS50216">
    <property type="entry name" value="DHHC"/>
    <property type="match status" value="1"/>
</dbReference>
<dbReference type="EMBL" id="KN824345">
    <property type="protein sequence ID" value="KIM22968.1"/>
    <property type="molecule type" value="Genomic_DNA"/>
</dbReference>
<evidence type="ECO:0000256" key="3">
    <source>
        <dbReference type="ARBA" id="ARBA00022692"/>
    </source>
</evidence>
<keyword evidence="8 10" id="KW-0012">Acyltransferase</keyword>
<evidence type="ECO:0000256" key="8">
    <source>
        <dbReference type="ARBA" id="ARBA00023315"/>
    </source>
</evidence>
<dbReference type="InterPro" id="IPR039859">
    <property type="entry name" value="PFA4/ZDH16/20/ERF2-like"/>
</dbReference>
<keyword evidence="6" id="KW-0564">Palmitate</keyword>
<evidence type="ECO:0000259" key="11">
    <source>
        <dbReference type="Pfam" id="PF01529"/>
    </source>
</evidence>
<dbReference type="STRING" id="933852.A0A0C2W950"/>
<evidence type="ECO:0000313" key="13">
    <source>
        <dbReference type="Proteomes" id="UP000054097"/>
    </source>
</evidence>
<feature type="domain" description="Palmitoyltransferase DHHC" evidence="11">
    <location>
        <begin position="133"/>
        <end position="252"/>
    </location>
</feature>
<keyword evidence="2 10" id="KW-0808">Transferase</keyword>
<comment type="catalytic activity">
    <reaction evidence="9 10">
        <text>L-cysteinyl-[protein] + hexadecanoyl-CoA = S-hexadecanoyl-L-cysteinyl-[protein] + CoA</text>
        <dbReference type="Rhea" id="RHEA:36683"/>
        <dbReference type="Rhea" id="RHEA-COMP:10131"/>
        <dbReference type="Rhea" id="RHEA-COMP:11032"/>
        <dbReference type="ChEBI" id="CHEBI:29950"/>
        <dbReference type="ChEBI" id="CHEBI:57287"/>
        <dbReference type="ChEBI" id="CHEBI:57379"/>
        <dbReference type="ChEBI" id="CHEBI:74151"/>
        <dbReference type="EC" id="2.3.1.225"/>
    </reaction>
</comment>
<comment type="similarity">
    <text evidence="10">Belongs to the DHHC palmitoyltransferase family.</text>
</comment>
<reference evidence="13" key="2">
    <citation type="submission" date="2015-01" db="EMBL/GenBank/DDBJ databases">
        <title>Evolutionary Origins and Diversification of the Mycorrhizal Mutualists.</title>
        <authorList>
            <consortium name="DOE Joint Genome Institute"/>
            <consortium name="Mycorrhizal Genomics Consortium"/>
            <person name="Kohler A."/>
            <person name="Kuo A."/>
            <person name="Nagy L.G."/>
            <person name="Floudas D."/>
            <person name="Copeland A."/>
            <person name="Barry K.W."/>
            <person name="Cichocki N."/>
            <person name="Veneault-Fourrey C."/>
            <person name="LaButti K."/>
            <person name="Lindquist E.A."/>
            <person name="Lipzen A."/>
            <person name="Lundell T."/>
            <person name="Morin E."/>
            <person name="Murat C."/>
            <person name="Riley R."/>
            <person name="Ohm R."/>
            <person name="Sun H."/>
            <person name="Tunlid A."/>
            <person name="Henrissat B."/>
            <person name="Grigoriev I.V."/>
            <person name="Hibbett D.S."/>
            <person name="Martin F."/>
        </authorList>
    </citation>
    <scope>NUCLEOTIDE SEQUENCE [LARGE SCALE GENOMIC DNA]</scope>
    <source>
        <strain evidence="13">MAFF 305830</strain>
    </source>
</reference>
<keyword evidence="5 10" id="KW-0472">Membrane</keyword>
<organism evidence="12 13">
    <name type="scientific">Serendipita vermifera MAFF 305830</name>
    <dbReference type="NCBI Taxonomy" id="933852"/>
    <lineage>
        <taxon>Eukaryota</taxon>
        <taxon>Fungi</taxon>
        <taxon>Dikarya</taxon>
        <taxon>Basidiomycota</taxon>
        <taxon>Agaricomycotina</taxon>
        <taxon>Agaricomycetes</taxon>
        <taxon>Sebacinales</taxon>
        <taxon>Serendipitaceae</taxon>
        <taxon>Serendipita</taxon>
    </lineage>
</organism>
<sequence>MWLTRAVFRCFKCFERTADRVTGAVGPLFIGIAVVLIGIGIFSFFDIIAPTLRWPIITTPICALIALNTLANYYWAITVPPGFADDDFRLSGYKRSAPVGRWERWTTAPVRVQGHGSDFIRGHELEPARTGRCQKCGSIKPERTHHCRICKRCVLKYDHHCPVRINQCVGIGNERHFILFMAYLIVCCGFLLVLGLPPAWEVIGMPYHWPHRTPQVMFLLIYIVAIALGIAVSAMLSWHLYLIGRGQTSVENHDFSQYKKVAASRGQTFVNSYDLGIRRNFALFFNLTPTGHPWWVLLTPFRTKPYTNGHAWARRHGFESGHGGIREEEELTDDEED</sequence>
<evidence type="ECO:0000256" key="4">
    <source>
        <dbReference type="ARBA" id="ARBA00022989"/>
    </source>
</evidence>
<dbReference type="AlphaFoldDB" id="A0A0C2W950"/>
<keyword evidence="7" id="KW-0449">Lipoprotein</keyword>